<organism evidence="2">
    <name type="scientific">Solanum chacoense</name>
    <name type="common">Chaco potato</name>
    <dbReference type="NCBI Taxonomy" id="4108"/>
    <lineage>
        <taxon>Eukaryota</taxon>
        <taxon>Viridiplantae</taxon>
        <taxon>Streptophyta</taxon>
        <taxon>Embryophyta</taxon>
        <taxon>Tracheophyta</taxon>
        <taxon>Spermatophyta</taxon>
        <taxon>Magnoliopsida</taxon>
        <taxon>eudicotyledons</taxon>
        <taxon>Gunneridae</taxon>
        <taxon>Pentapetalae</taxon>
        <taxon>asterids</taxon>
        <taxon>lamiids</taxon>
        <taxon>Solanales</taxon>
        <taxon>Solanaceae</taxon>
        <taxon>Solanoideae</taxon>
        <taxon>Solaneae</taxon>
        <taxon>Solanum</taxon>
    </lineage>
</organism>
<feature type="non-terminal residue" evidence="2">
    <location>
        <position position="1"/>
    </location>
</feature>
<dbReference type="AlphaFoldDB" id="A0A0V0GFX0"/>
<feature type="transmembrane region" description="Helical" evidence="1">
    <location>
        <begin position="21"/>
        <end position="42"/>
    </location>
</feature>
<proteinExistence type="predicted"/>
<name>A0A0V0GFX0_SOLCH</name>
<evidence type="ECO:0000313" key="2">
    <source>
        <dbReference type="EMBL" id="JAP07116.1"/>
    </source>
</evidence>
<sequence>IHCFQSIPCLSIQKQSLLKNFYGWIPESPLAVLGVAFGLYLLPDPVDLTQFSLTKRNSFLPNVPVVR</sequence>
<accession>A0A0V0GFX0</accession>
<protein>
    <submittedName>
        <fullName evidence="2">Putative ovule protein</fullName>
    </submittedName>
</protein>
<dbReference type="EMBL" id="GEDG01039437">
    <property type="protein sequence ID" value="JAP07116.1"/>
    <property type="molecule type" value="Transcribed_RNA"/>
</dbReference>
<keyword evidence="1" id="KW-0812">Transmembrane</keyword>
<evidence type="ECO:0000256" key="1">
    <source>
        <dbReference type="SAM" id="Phobius"/>
    </source>
</evidence>
<keyword evidence="1" id="KW-0472">Membrane</keyword>
<reference evidence="2" key="1">
    <citation type="submission" date="2015-12" db="EMBL/GenBank/DDBJ databases">
        <title>Gene expression during late stages of embryo sac development: a critical building block for successful pollen-pistil interactions.</title>
        <authorList>
            <person name="Liu Y."/>
            <person name="Joly V."/>
            <person name="Sabar M."/>
            <person name="Matton D.P."/>
        </authorList>
    </citation>
    <scope>NUCLEOTIDE SEQUENCE</scope>
</reference>
<keyword evidence="1" id="KW-1133">Transmembrane helix</keyword>